<name>A0A414IQ48_9FIRM</name>
<evidence type="ECO:0000313" key="1">
    <source>
        <dbReference type="EMBL" id="RHE30305.1"/>
    </source>
</evidence>
<dbReference type="AlphaFoldDB" id="A0A414IQ48"/>
<dbReference type="Proteomes" id="UP000285290">
    <property type="component" value="Unassembled WGS sequence"/>
</dbReference>
<sequence length="108" mass="12615">MHMSINGYNAQIVIVIPGTCVNDIFKKTTNNEHKTRDTTLKNSRLITYEDSDIQIVDNDHFFLLKHVKAVKQATGTKYDMYGKRALKKYIVKERISETNIYFMQLNIK</sequence>
<comment type="caution">
    <text evidence="1">The sequence shown here is derived from an EMBL/GenBank/DDBJ whole genome shotgun (WGS) entry which is preliminary data.</text>
</comment>
<evidence type="ECO:0000313" key="2">
    <source>
        <dbReference type="Proteomes" id="UP000285290"/>
    </source>
</evidence>
<dbReference type="EMBL" id="QSKC01000031">
    <property type="protein sequence ID" value="RHE30305.1"/>
    <property type="molecule type" value="Genomic_DNA"/>
</dbReference>
<gene>
    <name evidence="1" type="ORF">DW753_14525</name>
</gene>
<reference evidence="1 2" key="1">
    <citation type="submission" date="2018-08" db="EMBL/GenBank/DDBJ databases">
        <title>A genome reference for cultivated species of the human gut microbiota.</title>
        <authorList>
            <person name="Zou Y."/>
            <person name="Xue W."/>
            <person name="Luo G."/>
        </authorList>
    </citation>
    <scope>NUCLEOTIDE SEQUENCE [LARGE SCALE GENOMIC DNA]</scope>
    <source>
        <strain evidence="1 2">AM29-10</strain>
    </source>
</reference>
<accession>A0A414IQ48</accession>
<organism evidence="1 2">
    <name type="scientific">Agathobacter rectalis</name>
    <dbReference type="NCBI Taxonomy" id="39491"/>
    <lineage>
        <taxon>Bacteria</taxon>
        <taxon>Bacillati</taxon>
        <taxon>Bacillota</taxon>
        <taxon>Clostridia</taxon>
        <taxon>Lachnospirales</taxon>
        <taxon>Lachnospiraceae</taxon>
        <taxon>Agathobacter</taxon>
    </lineage>
</organism>
<proteinExistence type="predicted"/>
<protein>
    <submittedName>
        <fullName evidence="1">Uncharacterized protein</fullName>
    </submittedName>
</protein>